<reference evidence="2" key="1">
    <citation type="submission" date="2018-05" db="EMBL/GenBank/DDBJ databases">
        <authorList>
            <person name="Lanie J.A."/>
            <person name="Ng W.-L."/>
            <person name="Kazmierczak K.M."/>
            <person name="Andrzejewski T.M."/>
            <person name="Davidsen T.M."/>
            <person name="Wayne K.J."/>
            <person name="Tettelin H."/>
            <person name="Glass J.I."/>
            <person name="Rusch D."/>
            <person name="Podicherti R."/>
            <person name="Tsui H.-C.T."/>
            <person name="Winkler M.E."/>
        </authorList>
    </citation>
    <scope>NUCLEOTIDE SEQUENCE</scope>
</reference>
<dbReference type="PANTHER" id="PTHR11993">
    <property type="entry name" value="NADH-UBIQUINONE OXIDOREDUCTASE 49 KDA SUBUNIT"/>
    <property type="match status" value="1"/>
</dbReference>
<feature type="domain" description="NADH-quinone oxidoreductase subunit D" evidence="1">
    <location>
        <begin position="110"/>
        <end position="358"/>
    </location>
</feature>
<protein>
    <recommendedName>
        <fullName evidence="1">NADH-quinone oxidoreductase subunit D domain-containing protein</fullName>
    </recommendedName>
</protein>
<name>A0A381VC32_9ZZZZ</name>
<accession>A0A381VC32</accession>
<dbReference type="GO" id="GO:0051287">
    <property type="term" value="F:NAD binding"/>
    <property type="evidence" value="ECO:0007669"/>
    <property type="project" value="InterPro"/>
</dbReference>
<dbReference type="HAMAP" id="MF_01358">
    <property type="entry name" value="NDH1_NuoD"/>
    <property type="match status" value="1"/>
</dbReference>
<evidence type="ECO:0000259" key="1">
    <source>
        <dbReference type="Pfam" id="PF00346"/>
    </source>
</evidence>
<gene>
    <name evidence="2" type="ORF">METZ01_LOCUS90779</name>
</gene>
<dbReference type="SUPFAM" id="SSF56762">
    <property type="entry name" value="HydB/Nqo4-like"/>
    <property type="match status" value="1"/>
</dbReference>
<dbReference type="InterPro" id="IPR022885">
    <property type="entry name" value="NDH1_su_D/H"/>
</dbReference>
<dbReference type="EMBL" id="UINC01008426">
    <property type="protein sequence ID" value="SVA37925.1"/>
    <property type="molecule type" value="Genomic_DNA"/>
</dbReference>
<dbReference type="InterPro" id="IPR001135">
    <property type="entry name" value="NADH_Q_OxRdtase_suD"/>
</dbReference>
<dbReference type="NCBIfam" id="NF004739">
    <property type="entry name" value="PRK06075.1"/>
    <property type="match status" value="1"/>
</dbReference>
<dbReference type="AlphaFoldDB" id="A0A381VC32"/>
<evidence type="ECO:0000313" key="2">
    <source>
        <dbReference type="EMBL" id="SVA37925.1"/>
    </source>
</evidence>
<proteinExistence type="inferred from homology"/>
<sequence length="358" mass="40547">MGPHHPSTHGVFRMDVKLDGETVVDLRPVFGYLHRNHEKLAENMSYLSSMPFTDRLDYFNSMTNNWAYALAAEKLIEVEVPERAEYLRVIMAELTRLVNHVSLVGFFINDLGALGTPLLYAFREREKILDLFEQASGARMMCNYFRFGGLRNDVPEGWLERAAKVVDHFPSFLDEYEQLLCENEIILSRTQGVGNLPRELAISAGVTGPMLRASGVAYDLRKVDQYGIYDRFKFRVPYTDGDTGDCYDRFMIRMLEMRESIEILKQALAGIPEGEIMGNAPRVFKPKPAESYGRIEGPKGELGFYLIADGTPKPYRYRVRPPSLINLTVLRDMCLGGKIADAVIILGSIDIVLGEVDR</sequence>
<dbReference type="GO" id="GO:0048038">
    <property type="term" value="F:quinone binding"/>
    <property type="evidence" value="ECO:0007669"/>
    <property type="project" value="InterPro"/>
</dbReference>
<dbReference type="InterPro" id="IPR029014">
    <property type="entry name" value="NiFe-Hase_large"/>
</dbReference>
<dbReference type="Pfam" id="PF00346">
    <property type="entry name" value="Complex1_49kDa"/>
    <property type="match status" value="1"/>
</dbReference>
<dbReference type="PANTHER" id="PTHR11993:SF10">
    <property type="entry name" value="NADH DEHYDROGENASE [UBIQUINONE] IRON-SULFUR PROTEIN 2, MITOCHONDRIAL"/>
    <property type="match status" value="1"/>
</dbReference>
<organism evidence="2">
    <name type="scientific">marine metagenome</name>
    <dbReference type="NCBI Taxonomy" id="408172"/>
    <lineage>
        <taxon>unclassified sequences</taxon>
        <taxon>metagenomes</taxon>
        <taxon>ecological metagenomes</taxon>
    </lineage>
</organism>
<dbReference type="GO" id="GO:0016651">
    <property type="term" value="F:oxidoreductase activity, acting on NAD(P)H"/>
    <property type="evidence" value="ECO:0007669"/>
    <property type="project" value="InterPro"/>
</dbReference>
<dbReference type="Gene3D" id="1.10.645.10">
    <property type="entry name" value="Cytochrome-c3 Hydrogenase, chain B"/>
    <property type="match status" value="1"/>
</dbReference>